<dbReference type="RefSeq" id="WP_146325402.1">
    <property type="nucleotide sequence ID" value="NZ_BAABLR010000064.1"/>
</dbReference>
<dbReference type="InterPro" id="IPR045522">
    <property type="entry name" value="DUF6474"/>
</dbReference>
<keyword evidence="1" id="KW-0175">Coiled coil</keyword>
<reference evidence="2 3" key="1">
    <citation type="submission" date="2019-08" db="EMBL/GenBank/DDBJ databases">
        <authorList>
            <person name="Lei W."/>
        </authorList>
    </citation>
    <scope>NUCLEOTIDE SEQUENCE [LARGE SCALE GENOMIC DNA]</scope>
    <source>
        <strain evidence="2 3">CCUG 58627</strain>
    </source>
</reference>
<evidence type="ECO:0000256" key="1">
    <source>
        <dbReference type="SAM" id="Coils"/>
    </source>
</evidence>
<name>A0A5C5UAB7_9CORY</name>
<dbReference type="OrthoDB" id="4424402at2"/>
<proteinExistence type="predicted"/>
<dbReference type="Proteomes" id="UP000320791">
    <property type="component" value="Unassembled WGS sequence"/>
</dbReference>
<evidence type="ECO:0000313" key="2">
    <source>
        <dbReference type="EMBL" id="TWT22743.1"/>
    </source>
</evidence>
<comment type="caution">
    <text evidence="2">The sequence shown here is derived from an EMBL/GenBank/DDBJ whole genome shotgun (WGS) entry which is preliminary data.</text>
</comment>
<feature type="coiled-coil region" evidence="1">
    <location>
        <begin position="11"/>
        <end position="38"/>
    </location>
</feature>
<gene>
    <name evidence="2" type="ORF">FRX94_11050</name>
</gene>
<keyword evidence="3" id="KW-1185">Reference proteome</keyword>
<dbReference type="EMBL" id="VOHM01000029">
    <property type="protein sequence ID" value="TWT22743.1"/>
    <property type="molecule type" value="Genomic_DNA"/>
</dbReference>
<evidence type="ECO:0000313" key="3">
    <source>
        <dbReference type="Proteomes" id="UP000320791"/>
    </source>
</evidence>
<protein>
    <submittedName>
        <fullName evidence="2">Uncharacterized protein</fullName>
    </submittedName>
</protein>
<dbReference type="Pfam" id="PF20079">
    <property type="entry name" value="DUF6474"/>
    <property type="match status" value="1"/>
</dbReference>
<dbReference type="AlphaFoldDB" id="A0A5C5UAB7"/>
<sequence length="211" mass="23754">MGIFEAIRKSRARTKAEIKAAKVKAKEEVRQTAKLEARRSKLLAAQEKALLRAERRGLKAKRKHEQAMAKTTLAQMRAGRFNKATLLRYSAATRVLVPVLIPLAYRAITFGREQLLSMKAQRLGVTAHELAQYSGHGAPLKARIAGIRKSLENSKLPAGFVRDVNERLEQLDSAVDNSEYMTAEQRRRVHRSTSKDLDLLLQEVQQKIESA</sequence>
<accession>A0A5C5UAB7</accession>
<organism evidence="2 3">
    <name type="scientific">Corynebacterium canis</name>
    <dbReference type="NCBI Taxonomy" id="679663"/>
    <lineage>
        <taxon>Bacteria</taxon>
        <taxon>Bacillati</taxon>
        <taxon>Actinomycetota</taxon>
        <taxon>Actinomycetes</taxon>
        <taxon>Mycobacteriales</taxon>
        <taxon>Corynebacteriaceae</taxon>
        <taxon>Corynebacterium</taxon>
    </lineage>
</organism>